<dbReference type="AlphaFoldDB" id="A0A0F8XI61"/>
<keyword evidence="1" id="KW-0472">Membrane</keyword>
<reference evidence="2" key="1">
    <citation type="journal article" date="2015" name="Nature">
        <title>Complex archaea that bridge the gap between prokaryotes and eukaryotes.</title>
        <authorList>
            <person name="Spang A."/>
            <person name="Saw J.H."/>
            <person name="Jorgensen S.L."/>
            <person name="Zaremba-Niedzwiedzka K."/>
            <person name="Martijn J."/>
            <person name="Lind A.E."/>
            <person name="van Eijk R."/>
            <person name="Schleper C."/>
            <person name="Guy L."/>
            <person name="Ettema T.J."/>
        </authorList>
    </citation>
    <scope>NUCLEOTIDE SEQUENCE</scope>
</reference>
<evidence type="ECO:0000313" key="2">
    <source>
        <dbReference type="EMBL" id="KKK60760.1"/>
    </source>
</evidence>
<keyword evidence="1" id="KW-1133">Transmembrane helix</keyword>
<sequence>MKNTKKLGLPISSNTGEPLKPFIKPKDTLLRGIIAITFGFFWWLIAYIGGNNFTSLLIFSFITGCALISRAKLGNKHVRAHQIIILISDIFIFIMGFVFSIYFWSAPDLLFMIMGIIIIIVFTLASIIHCLYWLVKLEKYKVKNEVFRRDRNSIIYE</sequence>
<feature type="transmembrane region" description="Helical" evidence="1">
    <location>
        <begin position="29"/>
        <end position="47"/>
    </location>
</feature>
<feature type="transmembrane region" description="Helical" evidence="1">
    <location>
        <begin position="53"/>
        <end position="71"/>
    </location>
</feature>
<dbReference type="EMBL" id="LAZR01062806">
    <property type="protein sequence ID" value="KKK60760.1"/>
    <property type="molecule type" value="Genomic_DNA"/>
</dbReference>
<accession>A0A0F8XI61</accession>
<name>A0A0F8XI61_9ZZZZ</name>
<feature type="transmembrane region" description="Helical" evidence="1">
    <location>
        <begin position="110"/>
        <end position="135"/>
    </location>
</feature>
<feature type="transmembrane region" description="Helical" evidence="1">
    <location>
        <begin position="83"/>
        <end position="104"/>
    </location>
</feature>
<protein>
    <submittedName>
        <fullName evidence="2">Uncharacterized protein</fullName>
    </submittedName>
</protein>
<keyword evidence="1" id="KW-0812">Transmembrane</keyword>
<comment type="caution">
    <text evidence="2">The sequence shown here is derived from an EMBL/GenBank/DDBJ whole genome shotgun (WGS) entry which is preliminary data.</text>
</comment>
<proteinExistence type="predicted"/>
<evidence type="ECO:0000256" key="1">
    <source>
        <dbReference type="SAM" id="Phobius"/>
    </source>
</evidence>
<gene>
    <name evidence="2" type="ORF">LCGC14_3021140</name>
</gene>
<organism evidence="2">
    <name type="scientific">marine sediment metagenome</name>
    <dbReference type="NCBI Taxonomy" id="412755"/>
    <lineage>
        <taxon>unclassified sequences</taxon>
        <taxon>metagenomes</taxon>
        <taxon>ecological metagenomes</taxon>
    </lineage>
</organism>